<dbReference type="EMBL" id="LHXN01000015">
    <property type="protein sequence ID" value="KXA93112.1"/>
    <property type="molecule type" value="Genomic_DNA"/>
</dbReference>
<dbReference type="Proteomes" id="UP000070373">
    <property type="component" value="Unassembled WGS sequence"/>
</dbReference>
<keyword evidence="3" id="KW-1185">Reference proteome</keyword>
<sequence length="113" mass="13536">MKTPGPEPHFPPTPEETWNEIERLLKLGYDDPARLRTINENHYIYMNKNGREKLAGKVTPRFWSGELEDRKFRSRYYTWKGEAKRGGESNEFTRIEWTKEKTGQKRRHDLLTP</sequence>
<name>A0A133UFZ6_9EURY</name>
<feature type="compositionally biased region" description="Basic residues" evidence="1">
    <location>
        <begin position="104"/>
        <end position="113"/>
    </location>
</feature>
<gene>
    <name evidence="2" type="ORF">AKJ64_01375</name>
</gene>
<feature type="region of interest" description="Disordered" evidence="1">
    <location>
        <begin position="84"/>
        <end position="113"/>
    </location>
</feature>
<evidence type="ECO:0000313" key="3">
    <source>
        <dbReference type="Proteomes" id="UP000070373"/>
    </source>
</evidence>
<feature type="compositionally biased region" description="Basic and acidic residues" evidence="1">
    <location>
        <begin position="84"/>
        <end position="103"/>
    </location>
</feature>
<reference evidence="2 3" key="1">
    <citation type="journal article" date="2016" name="Sci. Rep.">
        <title>Metabolic traits of an uncultured archaeal lineage -MSBL1- from brine pools of the Red Sea.</title>
        <authorList>
            <person name="Mwirichia R."/>
            <person name="Alam I."/>
            <person name="Rashid M."/>
            <person name="Vinu M."/>
            <person name="Ba-Alawi W."/>
            <person name="Anthony Kamau A."/>
            <person name="Kamanda Ngugi D."/>
            <person name="Goker M."/>
            <person name="Klenk H.P."/>
            <person name="Bajic V."/>
            <person name="Stingl U."/>
        </authorList>
    </citation>
    <scope>NUCLEOTIDE SEQUENCE [LARGE SCALE GENOMIC DNA]</scope>
    <source>
        <strain evidence="2">SCGC-AAA259E17</strain>
    </source>
</reference>
<organism evidence="2 3">
    <name type="scientific">candidate division MSBL1 archaeon SCGC-AAA259E17</name>
    <dbReference type="NCBI Taxonomy" id="1698263"/>
    <lineage>
        <taxon>Archaea</taxon>
        <taxon>Methanobacteriati</taxon>
        <taxon>Methanobacteriota</taxon>
        <taxon>candidate division MSBL1</taxon>
    </lineage>
</organism>
<protein>
    <submittedName>
        <fullName evidence="2">Uncharacterized protein</fullName>
    </submittedName>
</protein>
<dbReference type="AlphaFoldDB" id="A0A133UFZ6"/>
<evidence type="ECO:0000256" key="1">
    <source>
        <dbReference type="SAM" id="MobiDB-lite"/>
    </source>
</evidence>
<evidence type="ECO:0000313" key="2">
    <source>
        <dbReference type="EMBL" id="KXA93112.1"/>
    </source>
</evidence>
<comment type="caution">
    <text evidence="2">The sequence shown here is derived from an EMBL/GenBank/DDBJ whole genome shotgun (WGS) entry which is preliminary data.</text>
</comment>
<proteinExistence type="predicted"/>
<accession>A0A133UFZ6</accession>